<dbReference type="Proteomes" id="UP001596337">
    <property type="component" value="Unassembled WGS sequence"/>
</dbReference>
<dbReference type="PANTHER" id="PTHR47623:SF1">
    <property type="entry name" value="OS09G0287300 PROTEIN"/>
    <property type="match status" value="1"/>
</dbReference>
<evidence type="ECO:0000313" key="1">
    <source>
        <dbReference type="EMBL" id="MFC6870031.1"/>
    </source>
</evidence>
<dbReference type="CDD" id="cd07067">
    <property type="entry name" value="HP_PGM_like"/>
    <property type="match status" value="1"/>
</dbReference>
<dbReference type="InterPro" id="IPR029033">
    <property type="entry name" value="His_PPase_superfam"/>
</dbReference>
<dbReference type="EMBL" id="JBHSXX010000001">
    <property type="protein sequence ID" value="MFC6870031.1"/>
    <property type="molecule type" value="Genomic_DNA"/>
</dbReference>
<dbReference type="Gene3D" id="3.40.50.1240">
    <property type="entry name" value="Phosphoglycerate mutase-like"/>
    <property type="match status" value="1"/>
</dbReference>
<dbReference type="SUPFAM" id="SSF53254">
    <property type="entry name" value="Phosphoglycerate mutase-like"/>
    <property type="match status" value="1"/>
</dbReference>
<name>A0ABW2C3X0_9PSEU</name>
<dbReference type="PANTHER" id="PTHR47623">
    <property type="entry name" value="OS09G0287300 PROTEIN"/>
    <property type="match status" value="1"/>
</dbReference>
<dbReference type="Pfam" id="PF00300">
    <property type="entry name" value="His_Phos_1"/>
    <property type="match status" value="1"/>
</dbReference>
<dbReference type="SMART" id="SM00855">
    <property type="entry name" value="PGAM"/>
    <property type="match status" value="1"/>
</dbReference>
<proteinExistence type="predicted"/>
<dbReference type="InterPro" id="IPR013078">
    <property type="entry name" value="His_Pase_superF_clade-1"/>
</dbReference>
<reference evidence="2" key="1">
    <citation type="journal article" date="2019" name="Int. J. Syst. Evol. Microbiol.">
        <title>The Global Catalogue of Microorganisms (GCM) 10K type strain sequencing project: providing services to taxonomists for standard genome sequencing and annotation.</title>
        <authorList>
            <consortium name="The Broad Institute Genomics Platform"/>
            <consortium name="The Broad Institute Genome Sequencing Center for Infectious Disease"/>
            <person name="Wu L."/>
            <person name="Ma J."/>
        </authorList>
    </citation>
    <scope>NUCLEOTIDE SEQUENCE [LARGE SCALE GENOMIC DNA]</scope>
    <source>
        <strain evidence="2">KCTC 32255</strain>
    </source>
</reference>
<accession>A0ABW2C3X0</accession>
<keyword evidence="2" id="KW-1185">Reference proteome</keyword>
<dbReference type="RefSeq" id="WP_345394085.1">
    <property type="nucleotide sequence ID" value="NZ_BAABLA010000021.1"/>
</dbReference>
<comment type="caution">
    <text evidence="1">The sequence shown here is derived from an EMBL/GenBank/DDBJ whole genome shotgun (WGS) entry which is preliminary data.</text>
</comment>
<evidence type="ECO:0000313" key="2">
    <source>
        <dbReference type="Proteomes" id="UP001596337"/>
    </source>
</evidence>
<gene>
    <name evidence="1" type="ORF">ACFQGD_23085</name>
</gene>
<sequence>MSDRQLVIFRHAKAAWPEGVPDIERPLAERGERDAPAAGRWLADNLGTIDITLCSPAARARETWTLAAGELAATPDTRYDERIYEASPGDLLAVVQDIEDDVVTAVLVGHNPGVSQLVAALSGERTELSTSGIAVLTWSGEWSDAGSVPVTLAETAKPRG</sequence>
<protein>
    <submittedName>
        <fullName evidence="1">SixA phosphatase family protein</fullName>
    </submittedName>
</protein>
<organism evidence="1 2">
    <name type="scientific">Haloechinothrix salitolerans</name>
    <dbReference type="NCBI Taxonomy" id="926830"/>
    <lineage>
        <taxon>Bacteria</taxon>
        <taxon>Bacillati</taxon>
        <taxon>Actinomycetota</taxon>
        <taxon>Actinomycetes</taxon>
        <taxon>Pseudonocardiales</taxon>
        <taxon>Pseudonocardiaceae</taxon>
        <taxon>Haloechinothrix</taxon>
    </lineage>
</organism>